<dbReference type="GO" id="GO:0005524">
    <property type="term" value="F:ATP binding"/>
    <property type="evidence" value="ECO:0007669"/>
    <property type="project" value="UniProtKB-KW"/>
</dbReference>
<evidence type="ECO:0000256" key="6">
    <source>
        <dbReference type="ARBA" id="ARBA00022777"/>
    </source>
</evidence>
<keyword evidence="6" id="KW-0418">Kinase</keyword>
<dbReference type="AlphaFoldDB" id="A0A832MMZ3"/>
<dbReference type="PROSITE" id="PS50113">
    <property type="entry name" value="PAC"/>
    <property type="match status" value="1"/>
</dbReference>
<dbReference type="EMBL" id="DSQF01000018">
    <property type="protein sequence ID" value="HGZ43508.1"/>
    <property type="molecule type" value="Genomic_DNA"/>
</dbReference>
<dbReference type="SUPFAM" id="SSF55785">
    <property type="entry name" value="PYP-like sensor domain (PAS domain)"/>
    <property type="match status" value="1"/>
</dbReference>
<evidence type="ECO:0000256" key="3">
    <source>
        <dbReference type="ARBA" id="ARBA00022553"/>
    </source>
</evidence>
<dbReference type="SMART" id="SM00086">
    <property type="entry name" value="PAC"/>
    <property type="match status" value="1"/>
</dbReference>
<accession>A0A832MMZ3</accession>
<dbReference type="InterPro" id="IPR005467">
    <property type="entry name" value="His_kinase_dom"/>
</dbReference>
<dbReference type="Gene3D" id="3.30.450.20">
    <property type="entry name" value="PAS domain"/>
    <property type="match status" value="1"/>
</dbReference>
<keyword evidence="8" id="KW-0902">Two-component regulatory system</keyword>
<feature type="region of interest" description="Disordered" evidence="9">
    <location>
        <begin position="1"/>
        <end position="27"/>
    </location>
</feature>
<dbReference type="InterPro" id="IPR013656">
    <property type="entry name" value="PAS_4"/>
</dbReference>
<evidence type="ECO:0000256" key="9">
    <source>
        <dbReference type="SAM" id="MobiDB-lite"/>
    </source>
</evidence>
<evidence type="ECO:0000259" key="10">
    <source>
        <dbReference type="PROSITE" id="PS50109"/>
    </source>
</evidence>
<evidence type="ECO:0000256" key="2">
    <source>
        <dbReference type="ARBA" id="ARBA00012438"/>
    </source>
</evidence>
<dbReference type="InterPro" id="IPR003661">
    <property type="entry name" value="HisK_dim/P_dom"/>
</dbReference>
<keyword evidence="7" id="KW-0067">ATP-binding</keyword>
<sequence>MPRPNDPLGPRSGRGISGWATTGRDAPRRPWIARARFRHLRRAGQSGHPSLRNAAHGGHAPRHVSSRDGRRVARRPAGAVTPASKQYGRIPRARNHEAAKTDNMAYRERVVFDEDCHSALHAKFDLKMRCNAANLTAAEIECMTDHQSHKPARRTNRQDTIRLTPVQPPPAMDRFDLDKVRAILPALIDSLSDAVVVVDAGRKMVAANRRYVEAFGGQHQYRVGTRCETCLACPVGDDGSQTCAACNSIATKQPQRVVRSFTRPDGRVRRWEATFNPVVNGSGEVTHVVEVWRDISERVQLEGQLAHSERLAAIGTLAAGVGHEINNPLAAVLAGVESLQRSLARGELDAAEAGEVLAVLERETRRCREITDKLMLLAQPVQVAPNWVDLNRAVHDTASLLRHEARKKHVAIEERLDPALPQIWGKESGMRGVCMNLMMNAVQAMTETGGTLTVSTRGHEDRVELDVADTGPGIPPEIVDRIWDPFFTTKPVGQGTGLGLSVTQRVVWRHGGTIRVESTPGAGARFIVTLPVQGPGGERV</sequence>
<dbReference type="InterPro" id="IPR000014">
    <property type="entry name" value="PAS"/>
</dbReference>
<dbReference type="InterPro" id="IPR036097">
    <property type="entry name" value="HisK_dim/P_sf"/>
</dbReference>
<dbReference type="PANTHER" id="PTHR43065:SF10">
    <property type="entry name" value="PEROXIDE STRESS-ACTIVATED HISTIDINE KINASE MAK3"/>
    <property type="match status" value="1"/>
</dbReference>
<dbReference type="EC" id="2.7.13.3" evidence="2"/>
<organism evidence="12">
    <name type="scientific">Eiseniibacteriota bacterium</name>
    <dbReference type="NCBI Taxonomy" id="2212470"/>
    <lineage>
        <taxon>Bacteria</taxon>
        <taxon>Candidatus Eiseniibacteriota</taxon>
    </lineage>
</organism>
<dbReference type="SUPFAM" id="SSF55874">
    <property type="entry name" value="ATPase domain of HSP90 chaperone/DNA topoisomerase II/histidine kinase"/>
    <property type="match status" value="1"/>
</dbReference>
<dbReference type="PROSITE" id="PS50109">
    <property type="entry name" value="HIS_KIN"/>
    <property type="match status" value="1"/>
</dbReference>
<evidence type="ECO:0000256" key="1">
    <source>
        <dbReference type="ARBA" id="ARBA00000085"/>
    </source>
</evidence>
<dbReference type="GO" id="GO:0000155">
    <property type="term" value="F:phosphorelay sensor kinase activity"/>
    <property type="evidence" value="ECO:0007669"/>
    <property type="project" value="InterPro"/>
</dbReference>
<dbReference type="InterPro" id="IPR036890">
    <property type="entry name" value="HATPase_C_sf"/>
</dbReference>
<dbReference type="Pfam" id="PF02518">
    <property type="entry name" value="HATPase_c"/>
    <property type="match status" value="1"/>
</dbReference>
<reference evidence="12" key="1">
    <citation type="journal article" date="2020" name="mSystems">
        <title>Genome- and Community-Level Interaction Insights into Carbon Utilization and Element Cycling Functions of Hydrothermarchaeota in Hydrothermal Sediment.</title>
        <authorList>
            <person name="Zhou Z."/>
            <person name="Liu Y."/>
            <person name="Xu W."/>
            <person name="Pan J."/>
            <person name="Luo Z.H."/>
            <person name="Li M."/>
        </authorList>
    </citation>
    <scope>NUCLEOTIDE SEQUENCE [LARGE SCALE GENOMIC DNA]</scope>
    <source>
        <strain evidence="12">SpSt-381</strain>
    </source>
</reference>
<feature type="domain" description="PAC" evidence="11">
    <location>
        <begin position="251"/>
        <end position="307"/>
    </location>
</feature>
<dbReference type="PANTHER" id="PTHR43065">
    <property type="entry name" value="SENSOR HISTIDINE KINASE"/>
    <property type="match status" value="1"/>
</dbReference>
<dbReference type="SMART" id="SM00388">
    <property type="entry name" value="HisKA"/>
    <property type="match status" value="1"/>
</dbReference>
<feature type="region of interest" description="Disordered" evidence="9">
    <location>
        <begin position="42"/>
        <end position="83"/>
    </location>
</feature>
<dbReference type="InterPro" id="IPR003594">
    <property type="entry name" value="HATPase_dom"/>
</dbReference>
<dbReference type="SMART" id="SM00387">
    <property type="entry name" value="HATPase_c"/>
    <property type="match status" value="1"/>
</dbReference>
<dbReference type="Pfam" id="PF00512">
    <property type="entry name" value="HisKA"/>
    <property type="match status" value="1"/>
</dbReference>
<keyword evidence="3" id="KW-0597">Phosphoprotein</keyword>
<dbReference type="PRINTS" id="PR00344">
    <property type="entry name" value="BCTRLSENSOR"/>
</dbReference>
<proteinExistence type="predicted"/>
<comment type="catalytic activity">
    <reaction evidence="1">
        <text>ATP + protein L-histidine = ADP + protein N-phospho-L-histidine.</text>
        <dbReference type="EC" id="2.7.13.3"/>
    </reaction>
</comment>
<dbReference type="InterPro" id="IPR001610">
    <property type="entry name" value="PAC"/>
</dbReference>
<dbReference type="CDD" id="cd00082">
    <property type="entry name" value="HisKA"/>
    <property type="match status" value="1"/>
</dbReference>
<dbReference type="Pfam" id="PF08448">
    <property type="entry name" value="PAS_4"/>
    <property type="match status" value="1"/>
</dbReference>
<dbReference type="InterPro" id="IPR000700">
    <property type="entry name" value="PAS-assoc_C"/>
</dbReference>
<dbReference type="Gene3D" id="3.30.565.10">
    <property type="entry name" value="Histidine kinase-like ATPase, C-terminal domain"/>
    <property type="match status" value="1"/>
</dbReference>
<evidence type="ECO:0000256" key="5">
    <source>
        <dbReference type="ARBA" id="ARBA00022741"/>
    </source>
</evidence>
<dbReference type="NCBIfam" id="TIGR00229">
    <property type="entry name" value="sensory_box"/>
    <property type="match status" value="1"/>
</dbReference>
<evidence type="ECO:0000313" key="12">
    <source>
        <dbReference type="EMBL" id="HGZ43508.1"/>
    </source>
</evidence>
<dbReference type="Gene3D" id="1.10.287.130">
    <property type="match status" value="1"/>
</dbReference>
<dbReference type="SUPFAM" id="SSF47384">
    <property type="entry name" value="Homodimeric domain of signal transducing histidine kinase"/>
    <property type="match status" value="1"/>
</dbReference>
<feature type="domain" description="Histidine kinase" evidence="10">
    <location>
        <begin position="320"/>
        <end position="534"/>
    </location>
</feature>
<evidence type="ECO:0000256" key="4">
    <source>
        <dbReference type="ARBA" id="ARBA00022679"/>
    </source>
</evidence>
<protein>
    <recommendedName>
        <fullName evidence="2">histidine kinase</fullName>
        <ecNumber evidence="2">2.7.13.3</ecNumber>
    </recommendedName>
</protein>
<evidence type="ECO:0000259" key="11">
    <source>
        <dbReference type="PROSITE" id="PS50113"/>
    </source>
</evidence>
<gene>
    <name evidence="12" type="ORF">ENR23_08800</name>
</gene>
<dbReference type="InterPro" id="IPR004358">
    <property type="entry name" value="Sig_transdc_His_kin-like_C"/>
</dbReference>
<name>A0A832MMZ3_UNCEI</name>
<keyword evidence="5" id="KW-0547">Nucleotide-binding</keyword>
<comment type="caution">
    <text evidence="12">The sequence shown here is derived from an EMBL/GenBank/DDBJ whole genome shotgun (WGS) entry which is preliminary data.</text>
</comment>
<dbReference type="CDD" id="cd00130">
    <property type="entry name" value="PAS"/>
    <property type="match status" value="1"/>
</dbReference>
<evidence type="ECO:0000256" key="8">
    <source>
        <dbReference type="ARBA" id="ARBA00023012"/>
    </source>
</evidence>
<keyword evidence="4" id="KW-0808">Transferase</keyword>
<evidence type="ECO:0000256" key="7">
    <source>
        <dbReference type="ARBA" id="ARBA00022840"/>
    </source>
</evidence>
<dbReference type="InterPro" id="IPR035965">
    <property type="entry name" value="PAS-like_dom_sf"/>
</dbReference>